<gene>
    <name evidence="1" type="ORF">MPH_03213</name>
</gene>
<dbReference type="HOGENOM" id="CLU_1669703_0_0_1"/>
<dbReference type="AlphaFoldDB" id="K2SRN0"/>
<comment type="caution">
    <text evidence="1">The sequence shown here is derived from an EMBL/GenBank/DDBJ whole genome shotgun (WGS) entry which is preliminary data.</text>
</comment>
<evidence type="ECO:0000313" key="1">
    <source>
        <dbReference type="EMBL" id="EKG19350.1"/>
    </source>
</evidence>
<protein>
    <submittedName>
        <fullName evidence="1">Uncharacterized protein</fullName>
    </submittedName>
</protein>
<organism evidence="1 2">
    <name type="scientific">Macrophomina phaseolina (strain MS6)</name>
    <name type="common">Charcoal rot fungus</name>
    <dbReference type="NCBI Taxonomy" id="1126212"/>
    <lineage>
        <taxon>Eukaryota</taxon>
        <taxon>Fungi</taxon>
        <taxon>Dikarya</taxon>
        <taxon>Ascomycota</taxon>
        <taxon>Pezizomycotina</taxon>
        <taxon>Dothideomycetes</taxon>
        <taxon>Dothideomycetes incertae sedis</taxon>
        <taxon>Botryosphaeriales</taxon>
        <taxon>Botryosphaeriaceae</taxon>
        <taxon>Macrophomina</taxon>
    </lineage>
</organism>
<dbReference type="VEuPathDB" id="FungiDB:MPH_03213"/>
<accession>K2SRN0</accession>
<dbReference type="EMBL" id="AHHD01000163">
    <property type="protein sequence ID" value="EKG19350.1"/>
    <property type="molecule type" value="Genomic_DNA"/>
</dbReference>
<sequence>MGLLAARKAEERLSHVVDWRRLLAHSGMFHSMHTNVLNSGVGAVRMNCRLVILVVHFCNTKCSWRCATFVGCLPGGLVDAPVVRAKTAFIKSRLASVSFGPWSATVGIPLCIRVIQVAGLTVLVGIGALSLTRSRCSLARRELIIWVSVLVVYPLDLG</sequence>
<reference evidence="1 2" key="1">
    <citation type="journal article" date="2012" name="BMC Genomics">
        <title>Tools to kill: Genome of one of the most destructive plant pathogenic fungi Macrophomina phaseolina.</title>
        <authorList>
            <person name="Islam M.S."/>
            <person name="Haque M.S."/>
            <person name="Islam M.M."/>
            <person name="Emdad E.M."/>
            <person name="Halim A."/>
            <person name="Hossen Q.M.M."/>
            <person name="Hossain M.Z."/>
            <person name="Ahmed B."/>
            <person name="Rahim S."/>
            <person name="Rahman M.S."/>
            <person name="Alam M.M."/>
            <person name="Hou S."/>
            <person name="Wan X."/>
            <person name="Saito J.A."/>
            <person name="Alam M."/>
        </authorList>
    </citation>
    <scope>NUCLEOTIDE SEQUENCE [LARGE SCALE GENOMIC DNA]</scope>
    <source>
        <strain evidence="1 2">MS6</strain>
    </source>
</reference>
<dbReference type="Proteomes" id="UP000007129">
    <property type="component" value="Unassembled WGS sequence"/>
</dbReference>
<name>K2SRN0_MACPH</name>
<dbReference type="InParanoid" id="K2SRN0"/>
<evidence type="ECO:0000313" key="2">
    <source>
        <dbReference type="Proteomes" id="UP000007129"/>
    </source>
</evidence>
<proteinExistence type="predicted"/>